<dbReference type="PANTHER" id="PTHR42928">
    <property type="entry name" value="TRICARBOXYLATE-BINDING PROTEIN"/>
    <property type="match status" value="1"/>
</dbReference>
<dbReference type="InterPro" id="IPR042100">
    <property type="entry name" value="Bug_dom1"/>
</dbReference>
<evidence type="ECO:0000313" key="4">
    <source>
        <dbReference type="Proteomes" id="UP001526430"/>
    </source>
</evidence>
<dbReference type="SUPFAM" id="SSF53850">
    <property type="entry name" value="Periplasmic binding protein-like II"/>
    <property type="match status" value="1"/>
</dbReference>
<keyword evidence="2" id="KW-0732">Signal</keyword>
<dbReference type="Gene3D" id="3.40.190.150">
    <property type="entry name" value="Bordetella uptake gene, domain 1"/>
    <property type="match status" value="1"/>
</dbReference>
<name>A0ABT3NQU5_9PROT</name>
<feature type="signal peptide" evidence="2">
    <location>
        <begin position="1"/>
        <end position="25"/>
    </location>
</feature>
<organism evidence="3 4">
    <name type="scientific">Sabulicella glaciei</name>
    <dbReference type="NCBI Taxonomy" id="2984948"/>
    <lineage>
        <taxon>Bacteria</taxon>
        <taxon>Pseudomonadati</taxon>
        <taxon>Pseudomonadota</taxon>
        <taxon>Alphaproteobacteria</taxon>
        <taxon>Acetobacterales</taxon>
        <taxon>Acetobacteraceae</taxon>
        <taxon>Sabulicella</taxon>
    </lineage>
</organism>
<dbReference type="InterPro" id="IPR005064">
    <property type="entry name" value="BUG"/>
</dbReference>
<dbReference type="PIRSF" id="PIRSF017082">
    <property type="entry name" value="YflP"/>
    <property type="match status" value="1"/>
</dbReference>
<protein>
    <submittedName>
        <fullName evidence="3">Tripartite tricarboxylate transporter substrate binding protein</fullName>
    </submittedName>
</protein>
<dbReference type="Gene3D" id="3.40.190.10">
    <property type="entry name" value="Periplasmic binding protein-like II"/>
    <property type="match status" value="1"/>
</dbReference>
<evidence type="ECO:0000256" key="1">
    <source>
        <dbReference type="ARBA" id="ARBA00006987"/>
    </source>
</evidence>
<dbReference type="PANTHER" id="PTHR42928:SF5">
    <property type="entry name" value="BLR1237 PROTEIN"/>
    <property type="match status" value="1"/>
</dbReference>
<sequence>MRRRHALGVALCGAASLALPRHALAQAAWPQRPVRVIVPFAAGGATDILARAIAQAWQAEHGQSFVAENRTGAGGTIGAEAVAKAAPDGHTLLLGTTATQSITPHLYPRLAYDAAKDFAPVGTIASVPMALVVHPSLGVSDVAGLVAKARAEPGQVTFASSGQGSITHLAAELFRARAGVELSHVPYRGSAQAMTDLVSGRVLMMVDHLPTILPHIQSGAVRALGVAGPRPVASLPGVPTIGSTLRDYEVTSWFGVLAPAGTPAPVVTLLNAGIARALAQPEIVARLRDQGADPLPGSPEDFAALIARDSRLWGEVVRTAGVTLG</sequence>
<dbReference type="Proteomes" id="UP001526430">
    <property type="component" value="Unassembled WGS sequence"/>
</dbReference>
<dbReference type="RefSeq" id="WP_301588156.1">
    <property type="nucleotide sequence ID" value="NZ_JAPFQI010000001.1"/>
</dbReference>
<feature type="chain" id="PRO_5047294287" evidence="2">
    <location>
        <begin position="26"/>
        <end position="325"/>
    </location>
</feature>
<dbReference type="CDD" id="cd13578">
    <property type="entry name" value="PBP2_Bug27"/>
    <property type="match status" value="1"/>
</dbReference>
<proteinExistence type="inferred from homology"/>
<gene>
    <name evidence="3" type="ORF">OF850_02730</name>
</gene>
<comment type="similarity">
    <text evidence="1">Belongs to the UPF0065 (bug) family.</text>
</comment>
<keyword evidence="4" id="KW-1185">Reference proteome</keyword>
<accession>A0ABT3NQU5</accession>
<evidence type="ECO:0000313" key="3">
    <source>
        <dbReference type="EMBL" id="MCW8084530.1"/>
    </source>
</evidence>
<dbReference type="EMBL" id="JAPFQI010000001">
    <property type="protein sequence ID" value="MCW8084530.1"/>
    <property type="molecule type" value="Genomic_DNA"/>
</dbReference>
<comment type="caution">
    <text evidence="3">The sequence shown here is derived from an EMBL/GenBank/DDBJ whole genome shotgun (WGS) entry which is preliminary data.</text>
</comment>
<reference evidence="3 4" key="1">
    <citation type="submission" date="2022-10" db="EMBL/GenBank/DDBJ databases">
        <title>Roseococcus glaciei nov., sp. nov., isolated from glacier.</title>
        <authorList>
            <person name="Liu Q."/>
            <person name="Xin Y.-H."/>
        </authorList>
    </citation>
    <scope>NUCLEOTIDE SEQUENCE [LARGE SCALE GENOMIC DNA]</scope>
    <source>
        <strain evidence="3 4">MDT2-1-1</strain>
    </source>
</reference>
<evidence type="ECO:0000256" key="2">
    <source>
        <dbReference type="SAM" id="SignalP"/>
    </source>
</evidence>
<dbReference type="Pfam" id="PF03401">
    <property type="entry name" value="TctC"/>
    <property type="match status" value="1"/>
</dbReference>